<dbReference type="EMBL" id="JAGGLI010000038">
    <property type="protein sequence ID" value="MBP2028742.1"/>
    <property type="molecule type" value="Genomic_DNA"/>
</dbReference>
<feature type="transmembrane region" description="Helical" evidence="8">
    <location>
        <begin position="219"/>
        <end position="236"/>
    </location>
</feature>
<keyword evidence="5 8" id="KW-0812">Transmembrane</keyword>
<proteinExistence type="inferred from homology"/>
<evidence type="ECO:0000256" key="3">
    <source>
        <dbReference type="ARBA" id="ARBA00022448"/>
    </source>
</evidence>
<feature type="transmembrane region" description="Helical" evidence="8">
    <location>
        <begin position="311"/>
        <end position="338"/>
    </location>
</feature>
<evidence type="ECO:0000256" key="7">
    <source>
        <dbReference type="ARBA" id="ARBA00023136"/>
    </source>
</evidence>
<gene>
    <name evidence="9" type="ORF">J2Z35_002572</name>
</gene>
<dbReference type="Pfam" id="PF01594">
    <property type="entry name" value="AI-2E_transport"/>
    <property type="match status" value="1"/>
</dbReference>
<comment type="caution">
    <text evidence="9">The sequence shown here is derived from an EMBL/GenBank/DDBJ whole genome shotgun (WGS) entry which is preliminary data.</text>
</comment>
<evidence type="ECO:0000313" key="9">
    <source>
        <dbReference type="EMBL" id="MBP2028742.1"/>
    </source>
</evidence>
<keyword evidence="3" id="KW-0813">Transport</keyword>
<reference evidence="9 10" key="1">
    <citation type="submission" date="2021-03" db="EMBL/GenBank/DDBJ databases">
        <title>Genomic Encyclopedia of Type Strains, Phase IV (KMG-IV): sequencing the most valuable type-strain genomes for metagenomic binning, comparative biology and taxonomic classification.</title>
        <authorList>
            <person name="Goeker M."/>
        </authorList>
    </citation>
    <scope>NUCLEOTIDE SEQUENCE [LARGE SCALE GENOMIC DNA]</scope>
    <source>
        <strain evidence="9 10">DSM 27512</strain>
    </source>
</reference>
<keyword evidence="4" id="KW-1003">Cell membrane</keyword>
<keyword evidence="10" id="KW-1185">Reference proteome</keyword>
<evidence type="ECO:0000256" key="5">
    <source>
        <dbReference type="ARBA" id="ARBA00022692"/>
    </source>
</evidence>
<comment type="subcellular location">
    <subcellularLocation>
        <location evidence="1">Cell membrane</location>
        <topology evidence="1">Multi-pass membrane protein</topology>
    </subcellularLocation>
</comment>
<name>A0ABS4KLT3_9FIRM</name>
<sequence>MKIFYDKTLNRLIKFVLFLLILFLLYQVEFFFRPFLRAIYFLFVPIIIAALFFYLLRPVVDILEKKFSKTISASIAFALFLVILLGGIGFIGYFLVDQIDEVFELVRTQYENFRSNPNKIIPNPLSGYIDFSDFENQFGDIINQSTQWFQDNFVSMFNSIKEVSSQTILIPFLLFYLLKDHEKFYALFIKALPRKKRHPIAKITGEIDEVLSVYVKGQLIVALFIGIGMFIVYLIIGMPMALVLSTFTFVTSVIPFLGPILGILPALLIAVGESFWMVIKLIIGTIIIQQIESDLISPNVIGKKLSIHPLTIIIVIMLAVNSYGILGAFVAVPGYAIFRVITLHFYNKYMERENLQGSEVKD</sequence>
<keyword evidence="6 8" id="KW-1133">Transmembrane helix</keyword>
<feature type="transmembrane region" description="Helical" evidence="8">
    <location>
        <begin position="77"/>
        <end position="96"/>
    </location>
</feature>
<accession>A0ABS4KLT3</accession>
<organism evidence="9 10">
    <name type="scientific">Acetoanaerobium pronyense</name>
    <dbReference type="NCBI Taxonomy" id="1482736"/>
    <lineage>
        <taxon>Bacteria</taxon>
        <taxon>Bacillati</taxon>
        <taxon>Bacillota</taxon>
        <taxon>Clostridia</taxon>
        <taxon>Peptostreptococcales</taxon>
        <taxon>Filifactoraceae</taxon>
        <taxon>Acetoanaerobium</taxon>
    </lineage>
</organism>
<dbReference type="PANTHER" id="PTHR21716">
    <property type="entry name" value="TRANSMEMBRANE PROTEIN"/>
    <property type="match status" value="1"/>
</dbReference>
<evidence type="ECO:0000256" key="1">
    <source>
        <dbReference type="ARBA" id="ARBA00004651"/>
    </source>
</evidence>
<dbReference type="InterPro" id="IPR002549">
    <property type="entry name" value="AI-2E-like"/>
</dbReference>
<dbReference type="Proteomes" id="UP001314903">
    <property type="component" value="Unassembled WGS sequence"/>
</dbReference>
<dbReference type="PANTHER" id="PTHR21716:SF53">
    <property type="entry name" value="PERMEASE PERM-RELATED"/>
    <property type="match status" value="1"/>
</dbReference>
<evidence type="ECO:0000313" key="10">
    <source>
        <dbReference type="Proteomes" id="UP001314903"/>
    </source>
</evidence>
<evidence type="ECO:0000256" key="4">
    <source>
        <dbReference type="ARBA" id="ARBA00022475"/>
    </source>
</evidence>
<evidence type="ECO:0000256" key="8">
    <source>
        <dbReference type="SAM" id="Phobius"/>
    </source>
</evidence>
<feature type="transmembrane region" description="Helical" evidence="8">
    <location>
        <begin position="38"/>
        <end position="56"/>
    </location>
</feature>
<evidence type="ECO:0000256" key="2">
    <source>
        <dbReference type="ARBA" id="ARBA00009773"/>
    </source>
</evidence>
<keyword evidence="7 8" id="KW-0472">Membrane</keyword>
<evidence type="ECO:0000256" key="6">
    <source>
        <dbReference type="ARBA" id="ARBA00022989"/>
    </source>
</evidence>
<feature type="transmembrane region" description="Helical" evidence="8">
    <location>
        <begin position="12"/>
        <end position="32"/>
    </location>
</feature>
<protein>
    <submittedName>
        <fullName evidence="9">PurR-regulated permease PerM</fullName>
    </submittedName>
</protein>
<comment type="similarity">
    <text evidence="2">Belongs to the autoinducer-2 exporter (AI-2E) (TC 2.A.86) family.</text>
</comment>
<dbReference type="RefSeq" id="WP_209661801.1">
    <property type="nucleotide sequence ID" value="NZ_JAGGLI010000038.1"/>
</dbReference>
<feature type="transmembrane region" description="Helical" evidence="8">
    <location>
        <begin position="242"/>
        <end position="268"/>
    </location>
</feature>